<comment type="caution">
    <text evidence="1">The sequence shown here is derived from an EMBL/GenBank/DDBJ whole genome shotgun (WGS) entry which is preliminary data.</text>
</comment>
<proteinExistence type="predicted"/>
<evidence type="ECO:0000313" key="2">
    <source>
        <dbReference type="Proteomes" id="UP000236488"/>
    </source>
</evidence>
<name>A0A2K2U2B2_9ACTN</name>
<organism evidence="1 2">
    <name type="scientific">Rubneribacter badeniensis</name>
    <dbReference type="NCBI Taxonomy" id="2070688"/>
    <lineage>
        <taxon>Bacteria</taxon>
        <taxon>Bacillati</taxon>
        <taxon>Actinomycetota</taxon>
        <taxon>Coriobacteriia</taxon>
        <taxon>Eggerthellales</taxon>
        <taxon>Eggerthellaceae</taxon>
        <taxon>Rubneribacter</taxon>
    </lineage>
</organism>
<keyword evidence="2" id="KW-1185">Reference proteome</keyword>
<dbReference type="Proteomes" id="UP000236488">
    <property type="component" value="Unassembled WGS sequence"/>
</dbReference>
<dbReference type="AlphaFoldDB" id="A0A2K2U2B2"/>
<accession>A0A2K2U2B2</accession>
<gene>
    <name evidence="1" type="ORF">C2L80_12140</name>
</gene>
<reference evidence="1 2" key="1">
    <citation type="journal article" date="2018" name="Int. J. Syst. Evol. Microbiol.">
        <title>Rubneribacter badeniensis gen. nov., sp. nov. and Enteroscipio rubneri gen. nov., sp. nov., new members of the Eggerthellaceae isolated from human faeces.</title>
        <authorList>
            <person name="Danylec N."/>
            <person name="Gobl A."/>
            <person name="Stoll D.A."/>
            <person name="Hetzer B."/>
            <person name="Kulling S.E."/>
            <person name="Huch M."/>
        </authorList>
    </citation>
    <scope>NUCLEOTIDE SEQUENCE [LARGE SCALE GENOMIC DNA]</scope>
    <source>
        <strain evidence="1 2">ResAG-85</strain>
    </source>
</reference>
<evidence type="ECO:0000313" key="1">
    <source>
        <dbReference type="EMBL" id="PNV64402.1"/>
    </source>
</evidence>
<dbReference type="EMBL" id="PPEL01000103">
    <property type="protein sequence ID" value="PNV64402.1"/>
    <property type="molecule type" value="Genomic_DNA"/>
</dbReference>
<sequence>MADGCLFACFLRAGALRRAEGAAAALMALAALRFGSAVGFVEGRGWLDFAQKGLPIDRGSLLLLA</sequence>
<protein>
    <submittedName>
        <fullName evidence="1">Uncharacterized protein</fullName>
    </submittedName>
</protein>